<gene>
    <name evidence="1" type="ORF">PPSIR1_14940</name>
</gene>
<dbReference type="Proteomes" id="UP000005801">
    <property type="component" value="Unassembled WGS sequence"/>
</dbReference>
<sequence length="37" mass="3897">MGLGAASTRDGASSADEAAVEAAARPIRKLRRFISYM</sequence>
<reference evidence="1 2" key="1">
    <citation type="submission" date="2007-06" db="EMBL/GenBank/DDBJ databases">
        <authorList>
            <person name="Shimkets L."/>
            <person name="Ferriera S."/>
            <person name="Johnson J."/>
            <person name="Kravitz S."/>
            <person name="Beeson K."/>
            <person name="Sutton G."/>
            <person name="Rogers Y.-H."/>
            <person name="Friedman R."/>
            <person name="Frazier M."/>
            <person name="Venter J.C."/>
        </authorList>
    </citation>
    <scope>NUCLEOTIDE SEQUENCE [LARGE SCALE GENOMIC DNA]</scope>
    <source>
        <strain evidence="1 2">SIR-1</strain>
    </source>
</reference>
<dbReference type="AlphaFoldDB" id="A6G6B5"/>
<name>A6G6B5_9BACT</name>
<organism evidence="1 2">
    <name type="scientific">Plesiocystis pacifica SIR-1</name>
    <dbReference type="NCBI Taxonomy" id="391625"/>
    <lineage>
        <taxon>Bacteria</taxon>
        <taxon>Pseudomonadati</taxon>
        <taxon>Myxococcota</taxon>
        <taxon>Polyangia</taxon>
        <taxon>Nannocystales</taxon>
        <taxon>Nannocystaceae</taxon>
        <taxon>Plesiocystis</taxon>
    </lineage>
</organism>
<comment type="caution">
    <text evidence="1">The sequence shown here is derived from an EMBL/GenBank/DDBJ whole genome shotgun (WGS) entry which is preliminary data.</text>
</comment>
<evidence type="ECO:0000313" key="1">
    <source>
        <dbReference type="EMBL" id="EDM78544.1"/>
    </source>
</evidence>
<accession>A6G6B5</accession>
<proteinExistence type="predicted"/>
<evidence type="ECO:0000313" key="2">
    <source>
        <dbReference type="Proteomes" id="UP000005801"/>
    </source>
</evidence>
<protein>
    <submittedName>
        <fullName evidence="1">Uncharacterized protein</fullName>
    </submittedName>
</protein>
<keyword evidence="2" id="KW-1185">Reference proteome</keyword>
<dbReference type="EMBL" id="ABCS01000029">
    <property type="protein sequence ID" value="EDM78544.1"/>
    <property type="molecule type" value="Genomic_DNA"/>
</dbReference>
<dbReference type="STRING" id="391625.PPSIR1_14940"/>